<dbReference type="Proteomes" id="UP000585474">
    <property type="component" value="Unassembled WGS sequence"/>
</dbReference>
<evidence type="ECO:0000313" key="1">
    <source>
        <dbReference type="EMBL" id="GFS46359.1"/>
    </source>
</evidence>
<organism evidence="1 2">
    <name type="scientific">Actinidia rufa</name>
    <dbReference type="NCBI Taxonomy" id="165716"/>
    <lineage>
        <taxon>Eukaryota</taxon>
        <taxon>Viridiplantae</taxon>
        <taxon>Streptophyta</taxon>
        <taxon>Embryophyta</taxon>
        <taxon>Tracheophyta</taxon>
        <taxon>Spermatophyta</taxon>
        <taxon>Magnoliopsida</taxon>
        <taxon>eudicotyledons</taxon>
        <taxon>Gunneridae</taxon>
        <taxon>Pentapetalae</taxon>
        <taxon>asterids</taxon>
        <taxon>Ericales</taxon>
        <taxon>Actinidiaceae</taxon>
        <taxon>Actinidia</taxon>
    </lineage>
</organism>
<keyword evidence="2" id="KW-1185">Reference proteome</keyword>
<evidence type="ECO:0008006" key="3">
    <source>
        <dbReference type="Google" id="ProtNLM"/>
    </source>
</evidence>
<evidence type="ECO:0000313" key="2">
    <source>
        <dbReference type="Proteomes" id="UP000585474"/>
    </source>
</evidence>
<dbReference type="OrthoDB" id="1743666at2759"/>
<reference evidence="2" key="1">
    <citation type="submission" date="2019-07" db="EMBL/GenBank/DDBJ databases">
        <title>De Novo Assembly of kiwifruit Actinidia rufa.</title>
        <authorList>
            <person name="Sugita-Konishi S."/>
            <person name="Sato K."/>
            <person name="Mori E."/>
            <person name="Abe Y."/>
            <person name="Kisaki G."/>
            <person name="Hamano K."/>
            <person name="Suezawa K."/>
            <person name="Otani M."/>
            <person name="Fukuda T."/>
            <person name="Manabe T."/>
            <person name="Gomi K."/>
            <person name="Tabuchi M."/>
            <person name="Akimitsu K."/>
            <person name="Kataoka I."/>
        </authorList>
    </citation>
    <scope>NUCLEOTIDE SEQUENCE [LARGE SCALE GENOMIC DNA]</scope>
    <source>
        <strain evidence="2">cv. Fuchu</strain>
    </source>
</reference>
<comment type="caution">
    <text evidence="1">The sequence shown here is derived from an EMBL/GenBank/DDBJ whole genome shotgun (WGS) entry which is preliminary data.</text>
</comment>
<sequence>MLSKEAAAIMVIALAKVSSMEEVILFHQIICAEDFSALLRKAEDQHQLSGVALNRYSPRISHPLFADDSLLFAKATQNEAEKIMEIFYLYEQASKQKLNLEKSDIFFSKNVPEAE</sequence>
<protein>
    <recommendedName>
        <fullName evidence="3">Reverse transcriptase domain-containing protein</fullName>
    </recommendedName>
</protein>
<dbReference type="EMBL" id="BJWL01000466">
    <property type="protein sequence ID" value="GFS46359.1"/>
    <property type="molecule type" value="Genomic_DNA"/>
</dbReference>
<gene>
    <name evidence="1" type="ORF">Acr_00g0101730</name>
</gene>
<accession>A0A7J0E0E2</accession>
<proteinExistence type="predicted"/>
<name>A0A7J0E0E2_9ERIC</name>
<dbReference type="AlphaFoldDB" id="A0A7J0E0E2"/>